<dbReference type="RefSeq" id="XP_028481622.1">
    <property type="nucleotide sequence ID" value="XM_028629266.1"/>
</dbReference>
<evidence type="ECO:0000256" key="1">
    <source>
        <dbReference type="SAM" id="MobiDB-lite"/>
    </source>
</evidence>
<evidence type="ECO:0000313" key="3">
    <source>
        <dbReference type="Proteomes" id="UP000283841"/>
    </source>
</evidence>
<comment type="caution">
    <text evidence="2">The sequence shown here is derived from an EMBL/GenBank/DDBJ whole genome shotgun (WGS) entry which is preliminary data.</text>
</comment>
<reference evidence="2 3" key="1">
    <citation type="journal article" date="2018" name="Front. Microbiol.">
        <title>Genomic and genetic insights into a cosmopolitan fungus, Paecilomyces variotii (Eurotiales).</title>
        <authorList>
            <person name="Urquhart A.S."/>
            <person name="Mondo S.J."/>
            <person name="Makela M.R."/>
            <person name="Hane J.K."/>
            <person name="Wiebenga A."/>
            <person name="He G."/>
            <person name="Mihaltcheva S."/>
            <person name="Pangilinan J."/>
            <person name="Lipzen A."/>
            <person name="Barry K."/>
            <person name="de Vries R.P."/>
            <person name="Grigoriev I.V."/>
            <person name="Idnurm A."/>
        </authorList>
    </citation>
    <scope>NUCLEOTIDE SEQUENCE [LARGE SCALE GENOMIC DNA]</scope>
    <source>
        <strain evidence="2 3">CBS 101075</strain>
    </source>
</reference>
<accession>A0A443HJP4</accession>
<evidence type="ECO:0000313" key="2">
    <source>
        <dbReference type="EMBL" id="RWQ91977.1"/>
    </source>
</evidence>
<dbReference type="Proteomes" id="UP000283841">
    <property type="component" value="Unassembled WGS sequence"/>
</dbReference>
<name>A0A443HJP4_BYSSP</name>
<dbReference type="VEuPathDB" id="FungiDB:C8Q69DRAFT_448060"/>
<protein>
    <submittedName>
        <fullName evidence="2">Uncharacterized protein</fullName>
    </submittedName>
</protein>
<sequence>MLAVMFSWHVIGAARERSPILQLKCNGNKNGCERCQSMSPQSICTYTRTSRTTADRKRSYLQSMPLTPEERCFPEEKRSRNLQKSIGNDIDDIAAHRGLDSPNSSPFTTAGVENTPHPESSSLFSELSWETVLDDFLGSDESDQISASPLQHGLVAERGFPYAAESHTLNLPLTANVVWHCDAGITIHDSQTQDQMIPEGDGGSRNTDLTDSQAIIDADSKTHCSCLDTMVRLLEDVDVNTNYDRERFEFDTSLMCMAQGTKTCSGLLTCAHCNACVDHAMLVASIAQQLGTLAKKLSDRLVQTYPSEGTLDQQRHCCNLLRTSKPLSVDGKERQREDAMMPEHMGISLGRYKIESPQVNFRLVSELLFLYLMEFQTLLATMKARIAPERGAWRLVDQAENMIAKRRRIVEQLKI</sequence>
<dbReference type="STRING" id="264951.A0A443HJP4"/>
<proteinExistence type="predicted"/>
<dbReference type="EMBL" id="RCNU01000015">
    <property type="protein sequence ID" value="RWQ91977.1"/>
    <property type="molecule type" value="Genomic_DNA"/>
</dbReference>
<gene>
    <name evidence="2" type="ORF">C8Q69DRAFT_448060</name>
</gene>
<feature type="region of interest" description="Disordered" evidence="1">
    <location>
        <begin position="95"/>
        <end position="123"/>
    </location>
</feature>
<keyword evidence="3" id="KW-1185">Reference proteome</keyword>
<feature type="compositionally biased region" description="Polar residues" evidence="1">
    <location>
        <begin position="101"/>
        <end position="112"/>
    </location>
</feature>
<dbReference type="AlphaFoldDB" id="A0A443HJP4"/>
<dbReference type="GeneID" id="39598543"/>
<organism evidence="2 3">
    <name type="scientific">Byssochlamys spectabilis</name>
    <name type="common">Paecilomyces variotii</name>
    <dbReference type="NCBI Taxonomy" id="264951"/>
    <lineage>
        <taxon>Eukaryota</taxon>
        <taxon>Fungi</taxon>
        <taxon>Dikarya</taxon>
        <taxon>Ascomycota</taxon>
        <taxon>Pezizomycotina</taxon>
        <taxon>Eurotiomycetes</taxon>
        <taxon>Eurotiomycetidae</taxon>
        <taxon>Eurotiales</taxon>
        <taxon>Thermoascaceae</taxon>
        <taxon>Paecilomyces</taxon>
    </lineage>
</organism>